<feature type="compositionally biased region" description="Low complexity" evidence="1">
    <location>
        <begin position="1176"/>
        <end position="1192"/>
    </location>
</feature>
<accession>A0A8H5HD78</accession>
<organism evidence="2 3">
    <name type="scientific">Collybiopsis confluens</name>
    <dbReference type="NCBI Taxonomy" id="2823264"/>
    <lineage>
        <taxon>Eukaryota</taxon>
        <taxon>Fungi</taxon>
        <taxon>Dikarya</taxon>
        <taxon>Basidiomycota</taxon>
        <taxon>Agaricomycotina</taxon>
        <taxon>Agaricomycetes</taxon>
        <taxon>Agaricomycetidae</taxon>
        <taxon>Agaricales</taxon>
        <taxon>Marasmiineae</taxon>
        <taxon>Omphalotaceae</taxon>
        <taxon>Collybiopsis</taxon>
    </lineage>
</organism>
<keyword evidence="3" id="KW-1185">Reference proteome</keyword>
<dbReference type="Proteomes" id="UP000518752">
    <property type="component" value="Unassembled WGS sequence"/>
</dbReference>
<feature type="compositionally biased region" description="Polar residues" evidence="1">
    <location>
        <begin position="1229"/>
        <end position="1252"/>
    </location>
</feature>
<protein>
    <submittedName>
        <fullName evidence="2">Uncharacterized protein</fullName>
    </submittedName>
</protein>
<feature type="compositionally biased region" description="Basic and acidic residues" evidence="1">
    <location>
        <begin position="1352"/>
        <end position="1361"/>
    </location>
</feature>
<reference evidence="2 3" key="1">
    <citation type="journal article" date="2020" name="ISME J.">
        <title>Uncovering the hidden diversity of litter-decomposition mechanisms in mushroom-forming fungi.</title>
        <authorList>
            <person name="Floudas D."/>
            <person name="Bentzer J."/>
            <person name="Ahren D."/>
            <person name="Johansson T."/>
            <person name="Persson P."/>
            <person name="Tunlid A."/>
        </authorList>
    </citation>
    <scope>NUCLEOTIDE SEQUENCE [LARGE SCALE GENOMIC DNA]</scope>
    <source>
        <strain evidence="2 3">CBS 406.79</strain>
    </source>
</reference>
<dbReference type="EMBL" id="JAACJN010000061">
    <property type="protein sequence ID" value="KAF5381152.1"/>
    <property type="molecule type" value="Genomic_DNA"/>
</dbReference>
<comment type="caution">
    <text evidence="2">The sequence shown here is derived from an EMBL/GenBank/DDBJ whole genome shotgun (WGS) entry which is preliminary data.</text>
</comment>
<evidence type="ECO:0000313" key="3">
    <source>
        <dbReference type="Proteomes" id="UP000518752"/>
    </source>
</evidence>
<feature type="region of interest" description="Disordered" evidence="1">
    <location>
        <begin position="1325"/>
        <end position="1361"/>
    </location>
</feature>
<feature type="region of interest" description="Disordered" evidence="1">
    <location>
        <begin position="1127"/>
        <end position="1252"/>
    </location>
</feature>
<sequence>MPVSTSLEANLADTNNALRHSVEVDTKKGKKSKVSEWFGKSIEQSQATGSSLPDMSSPGATAALQIVQSEIDKMTRRSEILLSALGDLQQIHPFVSIAVLALKTAIKLEVTRRDNDKRVLTIRIAMNDLFSVILLIKDIPRDSDKTELNELSIKSRFEARLKVIADDIRKCSGVCDTFQNKRTIVKLFTSLEWEKKFEDFLALFKQHQENIHADLMIVIGTGMKDTQIVLDKERELQRFINSKGGPTEFLKNDSLMQELVKKSGESATMSSKEQTELFQEIKREVKKTVTDAIEENFELFSGKFEAQQEQLKDHLDIAMQRQSDRIIHEFGEGPHKRITDPDLKQIWKEMGWKTTVKARQMVMALREYYSERRRDLQSKDRALIDSISSVVHSASNSPKQIVLEVTELMDTAAQSEQESDALKYAQDDWALEYITITRIQPLLEAFDDDSSSLVSVAEEDDSLPKWMAYWTAGFPLTLKRYYTLIQILLWEIEYRVPLSLQVNKQMIKIFVSHNSISGDLDQLFAGVREAADDIFEDNELDERFKEFVVSEENRMQKMLHILKYRIDAENTLRMVTGPGRLEKYIMPLLYLLFVRVYQIVTQAMTKIIDPKEVFNLLGSFEVIYEALSSRVESLKAVCKLQNLDAKEQFRRISYGIFYYMEFREDIAKSMYWQQMHIDGSVDSFEDVRRDTPLYQVSDPTYADGDTVRAITPGDLFYPGVSDSLDFEAYDENTESGNSDITQVQHIWHGFYTSQIYSGAVSVKSPEGLMDFHLPEGDGPISGVDGQSICFNISYVSGAKRTWRYDGELNSERDVITGKWGPCDDVLQNDLHERLQESDVQGEFEINNTSRAIRKYVEMNDDITPPESLPRTRWQLAIKAVIAMLRLKQGLISATYLKNRRKIRHRFLKLLPGLIESESSSSTWQINKHLSDEEMEELSALISYCSRQDVRFYRSLSASLRGRVVVHWNSVCDWENEYTSNYNLITGTRFVCIGCLRTDPETRQLSGAVDLCDEHMDAEVDRPRDEMHHTSSHDLIQLRYCCSLRAEGPLLKTALDIANHLRSEDSLGVSPKICRICDSTLERPYWCCLSCSGVDGSNWINICMSCKDKLDNTHSEVLDAEFVHSSDALDVSESEQANDGAAELDAEDPMTRAEPVDEPETGDLITADMPGDGGSNAGDAASDDSSNPGAAGAVECATVNEDSAAAENDGEEPEPEPAENSSETEKNQSNEETSNAGNAENGESSAESTVQQKPTHIYHHTLILCRALDDSPAVETEKGMEEQLADLSERLKSFESIETKIESMEARIMERLEGMLSKVLGSVVLPQGNTPRHDEPTQGVDEIATTGESADSPGERAENGNA</sequence>
<evidence type="ECO:0000313" key="2">
    <source>
        <dbReference type="EMBL" id="KAF5381152.1"/>
    </source>
</evidence>
<feature type="compositionally biased region" description="Acidic residues" evidence="1">
    <location>
        <begin position="1207"/>
        <end position="1216"/>
    </location>
</feature>
<proteinExistence type="predicted"/>
<gene>
    <name evidence="2" type="ORF">D9757_009448</name>
</gene>
<evidence type="ECO:0000256" key="1">
    <source>
        <dbReference type="SAM" id="MobiDB-lite"/>
    </source>
</evidence>
<dbReference type="OrthoDB" id="2122982at2759"/>
<name>A0A8H5HD78_9AGAR</name>